<dbReference type="Pfam" id="PF04109">
    <property type="entry name" value="ATG9"/>
    <property type="match status" value="1"/>
</dbReference>
<evidence type="ECO:0000256" key="9">
    <source>
        <dbReference type="ARBA" id="ARBA00023136"/>
    </source>
</evidence>
<evidence type="ECO:0000256" key="7">
    <source>
        <dbReference type="ARBA" id="ARBA00023006"/>
    </source>
</evidence>
<keyword evidence="7 10" id="KW-0072">Autophagy</keyword>
<evidence type="ECO:0000313" key="11">
    <source>
        <dbReference type="EMBL" id="KNC30307.1"/>
    </source>
</evidence>
<dbReference type="GO" id="GO:0006869">
    <property type="term" value="P:lipid transport"/>
    <property type="evidence" value="ECO:0007669"/>
    <property type="project" value="UniProtKB-KW"/>
</dbReference>
<sequence length="222" mass="25014">SFAAVLGIITLFYAEFIQVELFFNKSVLFYLTALGVLIAIGRASLASPDQQAQYDPAKAMQNIIDYTNYMPSNWKEVLGVLLNPIVLGVNMVENSDAIIDYFRVFSVKQPNYGGFVCKLACFDNNIEQVEQLSSELGDVNHKMVQSFINFKQTYTPHESNINTGNITSRIDDLNNEIDDMNASYRPDIHSDSDSDTEDLARDGVLGLCVHAHKRFFQHPLHH</sequence>
<dbReference type="STRING" id="7375.A0A0L0CDL5"/>
<protein>
    <recommendedName>
        <fullName evidence="3 10">Autophagy-related protein 9</fullName>
    </recommendedName>
</protein>
<evidence type="ECO:0000313" key="12">
    <source>
        <dbReference type="Proteomes" id="UP000037069"/>
    </source>
</evidence>
<feature type="non-terminal residue" evidence="11">
    <location>
        <position position="1"/>
    </location>
</feature>
<organism evidence="11 12">
    <name type="scientific">Lucilia cuprina</name>
    <name type="common">Green bottle fly</name>
    <name type="synonym">Australian sheep blowfly</name>
    <dbReference type="NCBI Taxonomy" id="7375"/>
    <lineage>
        <taxon>Eukaryota</taxon>
        <taxon>Metazoa</taxon>
        <taxon>Ecdysozoa</taxon>
        <taxon>Arthropoda</taxon>
        <taxon>Hexapoda</taxon>
        <taxon>Insecta</taxon>
        <taxon>Pterygota</taxon>
        <taxon>Neoptera</taxon>
        <taxon>Endopterygota</taxon>
        <taxon>Diptera</taxon>
        <taxon>Brachycera</taxon>
        <taxon>Muscomorpha</taxon>
        <taxon>Oestroidea</taxon>
        <taxon>Calliphoridae</taxon>
        <taxon>Luciliinae</taxon>
        <taxon>Lucilia</taxon>
    </lineage>
</organism>
<dbReference type="PANTHER" id="PTHR13038">
    <property type="entry name" value="APG9 AUTOPHAGY 9"/>
    <property type="match status" value="1"/>
</dbReference>
<dbReference type="InterPro" id="IPR007241">
    <property type="entry name" value="Autophagy-rel_prot_9"/>
</dbReference>
<keyword evidence="9 10" id="KW-0472">Membrane</keyword>
<keyword evidence="6 10" id="KW-1133">Transmembrane helix</keyword>
<reference evidence="11 12" key="1">
    <citation type="journal article" date="2015" name="Nat. Commun.">
        <title>Lucilia cuprina genome unlocks parasitic fly biology to underpin future interventions.</title>
        <authorList>
            <person name="Anstead C.A."/>
            <person name="Korhonen P.K."/>
            <person name="Young N.D."/>
            <person name="Hall R.S."/>
            <person name="Jex A.R."/>
            <person name="Murali S.C."/>
            <person name="Hughes D.S."/>
            <person name="Lee S.F."/>
            <person name="Perry T."/>
            <person name="Stroehlein A.J."/>
            <person name="Ansell B.R."/>
            <person name="Breugelmans B."/>
            <person name="Hofmann A."/>
            <person name="Qu J."/>
            <person name="Dugan S."/>
            <person name="Lee S.L."/>
            <person name="Chao H."/>
            <person name="Dinh H."/>
            <person name="Han Y."/>
            <person name="Doddapaneni H.V."/>
            <person name="Worley K.C."/>
            <person name="Muzny D.M."/>
            <person name="Ioannidis P."/>
            <person name="Waterhouse R.M."/>
            <person name="Zdobnov E.M."/>
            <person name="James P.J."/>
            <person name="Bagnall N.H."/>
            <person name="Kotze A.C."/>
            <person name="Gibbs R.A."/>
            <person name="Richards S."/>
            <person name="Batterham P."/>
            <person name="Gasser R.B."/>
        </authorList>
    </citation>
    <scope>NUCLEOTIDE SEQUENCE [LARGE SCALE GENOMIC DNA]</scope>
    <source>
        <strain evidence="11 12">LS</strain>
        <tissue evidence="11">Full body</tissue>
    </source>
</reference>
<comment type="caution">
    <text evidence="11">The sequence shown here is derived from an EMBL/GenBank/DDBJ whole genome shotgun (WGS) entry which is preliminary data.</text>
</comment>
<evidence type="ECO:0000256" key="5">
    <source>
        <dbReference type="ARBA" id="ARBA00022692"/>
    </source>
</evidence>
<proteinExistence type="inferred from homology"/>
<dbReference type="PANTHER" id="PTHR13038:SF10">
    <property type="entry name" value="AUTOPHAGY-RELATED PROTEIN 9"/>
    <property type="match status" value="1"/>
</dbReference>
<comment type="similarity">
    <text evidence="2 10">Belongs to the ATG9 family.</text>
</comment>
<keyword evidence="12" id="KW-1185">Reference proteome</keyword>
<keyword evidence="4 10" id="KW-0813">Transport</keyword>
<evidence type="ECO:0000256" key="3">
    <source>
        <dbReference type="ARBA" id="ARBA00018074"/>
    </source>
</evidence>
<feature type="transmembrane region" description="Helical" evidence="10">
    <location>
        <begin position="26"/>
        <end position="45"/>
    </location>
</feature>
<evidence type="ECO:0000256" key="1">
    <source>
        <dbReference type="ARBA" id="ARBA00004511"/>
    </source>
</evidence>
<dbReference type="GO" id="GO:0061709">
    <property type="term" value="P:reticulophagy"/>
    <property type="evidence" value="ECO:0007669"/>
    <property type="project" value="TreeGrafter"/>
</dbReference>
<comment type="subcellular location">
    <subcellularLocation>
        <location evidence="1 10">Preautophagosomal structure membrane</location>
        <topology evidence="1 10">Multi-pass membrane protein</topology>
    </subcellularLocation>
</comment>
<accession>A0A0L0CDL5</accession>
<keyword evidence="8 10" id="KW-0445">Lipid transport</keyword>
<evidence type="ECO:0000256" key="10">
    <source>
        <dbReference type="RuleBase" id="RU364027"/>
    </source>
</evidence>
<evidence type="ECO:0000256" key="2">
    <source>
        <dbReference type="ARBA" id="ARBA00006185"/>
    </source>
</evidence>
<dbReference type="GO" id="GO:0000422">
    <property type="term" value="P:autophagy of mitochondrion"/>
    <property type="evidence" value="ECO:0007669"/>
    <property type="project" value="TreeGrafter"/>
</dbReference>
<dbReference type="GO" id="GO:0034727">
    <property type="term" value="P:piecemeal microautophagy of the nucleus"/>
    <property type="evidence" value="ECO:0007669"/>
    <property type="project" value="TreeGrafter"/>
</dbReference>
<dbReference type="GO" id="GO:0005776">
    <property type="term" value="C:autophagosome"/>
    <property type="evidence" value="ECO:0007669"/>
    <property type="project" value="TreeGrafter"/>
</dbReference>
<evidence type="ECO:0000256" key="4">
    <source>
        <dbReference type="ARBA" id="ARBA00022448"/>
    </source>
</evidence>
<dbReference type="AlphaFoldDB" id="A0A0L0CDL5"/>
<comment type="caution">
    <text evidence="10">Lacks conserved residue(s) required for the propagation of feature annotation.</text>
</comment>
<dbReference type="EMBL" id="JRES01000538">
    <property type="protein sequence ID" value="KNC30307.1"/>
    <property type="molecule type" value="Genomic_DNA"/>
</dbReference>
<evidence type="ECO:0000256" key="6">
    <source>
        <dbReference type="ARBA" id="ARBA00022989"/>
    </source>
</evidence>
<feature type="non-terminal residue" evidence="11">
    <location>
        <position position="222"/>
    </location>
</feature>
<gene>
    <name evidence="11" type="ORF">FF38_01493</name>
</gene>
<comment type="function">
    <text evidence="10">Phospholipid scramblase involved in autophagy. Cycles between the preautophagosomal structure/phagophore assembly site (PAS) and the cytoplasmic vesicle pool and supplies membrane for the growing autophagosome. Lipid scramblase activity plays a key role in preautophagosomal structure/phagophore assembly by distributing the phospholipids that arrive through ATG2 from the cytoplasmic to the luminal leaflet of the bilayer, thereby driving autophagosomal membrane expansion.</text>
</comment>
<name>A0A0L0CDL5_LUCCU</name>
<dbReference type="GO" id="GO:0034045">
    <property type="term" value="C:phagophore assembly site membrane"/>
    <property type="evidence" value="ECO:0007669"/>
    <property type="project" value="UniProtKB-SubCell"/>
</dbReference>
<keyword evidence="5 10" id="KW-0812">Transmembrane</keyword>
<dbReference type="GO" id="GO:0034497">
    <property type="term" value="P:protein localization to phagophore assembly site"/>
    <property type="evidence" value="ECO:0007669"/>
    <property type="project" value="TreeGrafter"/>
</dbReference>
<dbReference type="Proteomes" id="UP000037069">
    <property type="component" value="Unassembled WGS sequence"/>
</dbReference>
<evidence type="ECO:0000256" key="8">
    <source>
        <dbReference type="ARBA" id="ARBA00023055"/>
    </source>
</evidence>